<reference evidence="2 3" key="1">
    <citation type="journal article" date="2023" name="Plants (Basel)">
        <title>Bridging the Gap: Combining Genomics and Transcriptomics Approaches to Understand Stylosanthes scabra, an Orphan Legume from the Brazilian Caatinga.</title>
        <authorList>
            <person name="Ferreira-Neto J.R.C."/>
            <person name="da Silva M.D."/>
            <person name="Binneck E."/>
            <person name="de Melo N.F."/>
            <person name="da Silva R.H."/>
            <person name="de Melo A.L.T.M."/>
            <person name="Pandolfi V."/>
            <person name="Bustamante F.O."/>
            <person name="Brasileiro-Vidal A.C."/>
            <person name="Benko-Iseppon A.M."/>
        </authorList>
    </citation>
    <scope>NUCLEOTIDE SEQUENCE [LARGE SCALE GENOMIC DNA]</scope>
    <source>
        <tissue evidence="2">Leaves</tissue>
    </source>
</reference>
<name>A0ABU6U6A4_9FABA</name>
<keyword evidence="3" id="KW-1185">Reference proteome</keyword>
<evidence type="ECO:0000313" key="3">
    <source>
        <dbReference type="Proteomes" id="UP001341840"/>
    </source>
</evidence>
<feature type="compositionally biased region" description="Pro residues" evidence="1">
    <location>
        <begin position="50"/>
        <end position="64"/>
    </location>
</feature>
<accession>A0ABU6U6A4</accession>
<sequence length="152" mass="16838">MKRKQPRKDGPNKKKTGAEEGATNTPPHMEIPMNASTIPKPEPELEPEPVPEPAIQPGPQPQPEPIIELGPKPPELIGGFVAAFETAEKINEKQKEAAKVEIKACEEVEIDLAIRRFVESVVVRAQEKEAVPELKKDVIILRIVLLLKFCSK</sequence>
<dbReference type="EMBL" id="JASCZI010120873">
    <property type="protein sequence ID" value="MED6156609.1"/>
    <property type="molecule type" value="Genomic_DNA"/>
</dbReference>
<feature type="region of interest" description="Disordered" evidence="1">
    <location>
        <begin position="1"/>
        <end position="65"/>
    </location>
</feature>
<gene>
    <name evidence="2" type="ORF">PIB30_015921</name>
</gene>
<evidence type="ECO:0000313" key="2">
    <source>
        <dbReference type="EMBL" id="MED6156609.1"/>
    </source>
</evidence>
<evidence type="ECO:0000256" key="1">
    <source>
        <dbReference type="SAM" id="MobiDB-lite"/>
    </source>
</evidence>
<dbReference type="Proteomes" id="UP001341840">
    <property type="component" value="Unassembled WGS sequence"/>
</dbReference>
<comment type="caution">
    <text evidence="2">The sequence shown here is derived from an EMBL/GenBank/DDBJ whole genome shotgun (WGS) entry which is preliminary data.</text>
</comment>
<protein>
    <submittedName>
        <fullName evidence="2">Uncharacterized protein</fullName>
    </submittedName>
</protein>
<feature type="compositionally biased region" description="Basic and acidic residues" evidence="1">
    <location>
        <begin position="7"/>
        <end position="18"/>
    </location>
</feature>
<proteinExistence type="predicted"/>
<organism evidence="2 3">
    <name type="scientific">Stylosanthes scabra</name>
    <dbReference type="NCBI Taxonomy" id="79078"/>
    <lineage>
        <taxon>Eukaryota</taxon>
        <taxon>Viridiplantae</taxon>
        <taxon>Streptophyta</taxon>
        <taxon>Embryophyta</taxon>
        <taxon>Tracheophyta</taxon>
        <taxon>Spermatophyta</taxon>
        <taxon>Magnoliopsida</taxon>
        <taxon>eudicotyledons</taxon>
        <taxon>Gunneridae</taxon>
        <taxon>Pentapetalae</taxon>
        <taxon>rosids</taxon>
        <taxon>fabids</taxon>
        <taxon>Fabales</taxon>
        <taxon>Fabaceae</taxon>
        <taxon>Papilionoideae</taxon>
        <taxon>50 kb inversion clade</taxon>
        <taxon>dalbergioids sensu lato</taxon>
        <taxon>Dalbergieae</taxon>
        <taxon>Pterocarpus clade</taxon>
        <taxon>Stylosanthes</taxon>
    </lineage>
</organism>